<protein>
    <recommendedName>
        <fullName evidence="3">T3SS negative regulator,GrlR</fullName>
    </recommendedName>
</protein>
<dbReference type="Gene3D" id="2.40.128.380">
    <property type="entry name" value="T3SS negative regulator GrlR"/>
    <property type="match status" value="1"/>
</dbReference>
<evidence type="ECO:0000313" key="2">
    <source>
        <dbReference type="Proteomes" id="UP000029629"/>
    </source>
</evidence>
<accession>A0A095ZAM2</accession>
<dbReference type="EMBL" id="JRNI01000014">
    <property type="protein sequence ID" value="KGF31381.1"/>
    <property type="molecule type" value="Genomic_DNA"/>
</dbReference>
<proteinExistence type="predicted"/>
<comment type="caution">
    <text evidence="1">The sequence shown here is derived from an EMBL/GenBank/DDBJ whole genome shotgun (WGS) entry which is preliminary data.</text>
</comment>
<dbReference type="RefSeq" id="WP_018025561.1">
    <property type="nucleotide sequence ID" value="NZ_JRNI01000014.1"/>
</dbReference>
<gene>
    <name evidence="1" type="ORF">HMPREF2130_03495</name>
</gene>
<dbReference type="Proteomes" id="UP000029629">
    <property type="component" value="Unassembled WGS sequence"/>
</dbReference>
<sequence length="113" mass="12292">MDNGFYATLVEGSTAKAGITVIEDNRIRGGDDEFLYSGTITTETAGGNVVASLRFRSYSASDESDFFGFTERDFELSLSGEKTEEGFRVTGYSPSGREMVILGKRLSAIDFSD</sequence>
<dbReference type="eggNOG" id="ENOG50313QC">
    <property type="taxonomic scope" value="Bacteria"/>
</dbReference>
<dbReference type="InterPro" id="IPR043019">
    <property type="entry name" value="GrlR_sf"/>
</dbReference>
<evidence type="ECO:0008006" key="3">
    <source>
        <dbReference type="Google" id="ProtNLM"/>
    </source>
</evidence>
<evidence type="ECO:0000313" key="1">
    <source>
        <dbReference type="EMBL" id="KGF31381.1"/>
    </source>
</evidence>
<keyword evidence="2" id="KW-1185">Reference proteome</keyword>
<organism evidence="1 2">
    <name type="scientific">Oligella urethralis DNF00040</name>
    <dbReference type="NCBI Taxonomy" id="1401065"/>
    <lineage>
        <taxon>Bacteria</taxon>
        <taxon>Pseudomonadati</taxon>
        <taxon>Pseudomonadota</taxon>
        <taxon>Betaproteobacteria</taxon>
        <taxon>Burkholderiales</taxon>
        <taxon>Alcaligenaceae</taxon>
        <taxon>Oligella</taxon>
    </lineage>
</organism>
<dbReference type="GeneID" id="93427005"/>
<dbReference type="OrthoDB" id="8689459at2"/>
<reference evidence="1 2" key="1">
    <citation type="submission" date="2014-07" db="EMBL/GenBank/DDBJ databases">
        <authorList>
            <person name="McCorrison J."/>
            <person name="Sanka R."/>
            <person name="Torralba M."/>
            <person name="Gillis M."/>
            <person name="Haft D.H."/>
            <person name="Methe B."/>
            <person name="Sutton G."/>
            <person name="Nelson K.E."/>
        </authorList>
    </citation>
    <scope>NUCLEOTIDE SEQUENCE [LARGE SCALE GENOMIC DNA]</scope>
    <source>
        <strain evidence="1 2">DNF00040</strain>
    </source>
</reference>
<dbReference type="AlphaFoldDB" id="A0A095ZAM2"/>
<name>A0A095ZAM2_9BURK</name>